<dbReference type="GO" id="GO:0002764">
    <property type="term" value="P:immune response-regulating signaling pathway"/>
    <property type="evidence" value="ECO:0007669"/>
    <property type="project" value="TreeGrafter"/>
</dbReference>
<evidence type="ECO:0000256" key="1">
    <source>
        <dbReference type="ARBA" id="ARBA00022729"/>
    </source>
</evidence>
<keyword evidence="2" id="KW-1015">Disulfide bond</keyword>
<evidence type="ECO:0000256" key="2">
    <source>
        <dbReference type="ARBA" id="ARBA00023157"/>
    </source>
</evidence>
<dbReference type="InterPro" id="IPR036179">
    <property type="entry name" value="Ig-like_dom_sf"/>
</dbReference>
<evidence type="ECO:0000313" key="5">
    <source>
        <dbReference type="EMBL" id="NXL87018.1"/>
    </source>
</evidence>
<organism evidence="5 6">
    <name type="scientific">Alectura lathami</name>
    <name type="common">Australian brush turkey</name>
    <dbReference type="NCBI Taxonomy" id="81907"/>
    <lineage>
        <taxon>Eukaryota</taxon>
        <taxon>Metazoa</taxon>
        <taxon>Chordata</taxon>
        <taxon>Craniata</taxon>
        <taxon>Vertebrata</taxon>
        <taxon>Euteleostomi</taxon>
        <taxon>Archelosauria</taxon>
        <taxon>Archosauria</taxon>
        <taxon>Dinosauria</taxon>
        <taxon>Saurischia</taxon>
        <taxon>Theropoda</taxon>
        <taxon>Coelurosauria</taxon>
        <taxon>Aves</taxon>
        <taxon>Neognathae</taxon>
        <taxon>Galloanserae</taxon>
        <taxon>Galliformes</taxon>
        <taxon>Megapodiidae</taxon>
        <taxon>Alectura</taxon>
    </lineage>
</organism>
<keyword evidence="6" id="KW-1185">Reference proteome</keyword>
<keyword evidence="3" id="KW-0393">Immunoglobulin domain</keyword>
<dbReference type="Gene3D" id="2.60.40.10">
    <property type="entry name" value="Immunoglobulins"/>
    <property type="match status" value="2"/>
</dbReference>
<accession>A0A7L0W7A9</accession>
<dbReference type="PANTHER" id="PTHR11738:SF186">
    <property type="entry name" value="OSTEOCLAST-ASSOCIATED IMMUNOGLOBULIN-LIKE RECEPTOR"/>
    <property type="match status" value="1"/>
</dbReference>
<evidence type="ECO:0000256" key="3">
    <source>
        <dbReference type="ARBA" id="ARBA00023319"/>
    </source>
</evidence>
<feature type="domain" description="Ig-like" evidence="4">
    <location>
        <begin position="3"/>
        <end position="87"/>
    </location>
</feature>
<dbReference type="SMART" id="SM00409">
    <property type="entry name" value="IG"/>
    <property type="match status" value="2"/>
</dbReference>
<dbReference type="Proteomes" id="UP000562322">
    <property type="component" value="Unassembled WGS sequence"/>
</dbReference>
<dbReference type="PANTHER" id="PTHR11738">
    <property type="entry name" value="MHC CLASS I NK CELL RECEPTOR"/>
    <property type="match status" value="1"/>
</dbReference>
<dbReference type="AlphaFoldDB" id="A0A7L0W7A9"/>
<name>A0A7L0W7A9_ALELA</name>
<feature type="domain" description="Ig-like" evidence="4">
    <location>
        <begin position="99"/>
        <end position="173"/>
    </location>
</feature>
<dbReference type="EMBL" id="VXAV01003934">
    <property type="protein sequence ID" value="NXL87018.1"/>
    <property type="molecule type" value="Genomic_DNA"/>
</dbReference>
<sequence>GAPKVSIFLRPPGVIPLGGSTTICCRCLCPGGSVVLYKNGLQLRTLVLRDSMAEFYISNATHTDNGRYSCSYAIGSNGTVLTSSEILDVLVEEIHLPKPALSVLPGHEVATGADVIFRCTIKHSKVVCFLYLEGQASAVNSSVEHTDLYLSRVNQSNGGHYSCQCYTSGAPINWSEVSDMQELVVR</sequence>
<dbReference type="InterPro" id="IPR050412">
    <property type="entry name" value="Ig-like_Receptors_ImmuneReg"/>
</dbReference>
<dbReference type="FunFam" id="2.60.40.10:FF:000049">
    <property type="entry name" value="Leukocyte immunoglobulin-like receptor subfamily B member 1"/>
    <property type="match status" value="1"/>
</dbReference>
<dbReference type="InterPro" id="IPR013783">
    <property type="entry name" value="Ig-like_fold"/>
</dbReference>
<dbReference type="Pfam" id="PF13895">
    <property type="entry name" value="Ig_2"/>
    <property type="match status" value="1"/>
</dbReference>
<evidence type="ECO:0000259" key="4">
    <source>
        <dbReference type="PROSITE" id="PS50835"/>
    </source>
</evidence>
<keyword evidence="1" id="KW-0732">Signal</keyword>
<dbReference type="SUPFAM" id="SSF48726">
    <property type="entry name" value="Immunoglobulin"/>
    <property type="match status" value="2"/>
</dbReference>
<gene>
    <name evidence="5" type="primary">Oscar</name>
    <name evidence="5" type="ORF">ALELAT_R01420</name>
</gene>
<comment type="caution">
    <text evidence="5">The sequence shown here is derived from an EMBL/GenBank/DDBJ whole genome shotgun (WGS) entry which is preliminary data.</text>
</comment>
<dbReference type="OrthoDB" id="9808644at2759"/>
<proteinExistence type="predicted"/>
<dbReference type="PROSITE" id="PS50835">
    <property type="entry name" value="IG_LIKE"/>
    <property type="match status" value="2"/>
</dbReference>
<feature type="non-terminal residue" evidence="5">
    <location>
        <position position="1"/>
    </location>
</feature>
<dbReference type="InterPro" id="IPR007110">
    <property type="entry name" value="Ig-like_dom"/>
</dbReference>
<reference evidence="5 6" key="1">
    <citation type="submission" date="2019-09" db="EMBL/GenBank/DDBJ databases">
        <title>Bird 10,000 Genomes (B10K) Project - Family phase.</title>
        <authorList>
            <person name="Zhang G."/>
        </authorList>
    </citation>
    <scope>NUCLEOTIDE SEQUENCE [LARGE SCALE GENOMIC DNA]</scope>
    <source>
        <strain evidence="5">B10K-DU-001-39</strain>
        <tissue evidence="5">Muscle</tissue>
    </source>
</reference>
<protein>
    <submittedName>
        <fullName evidence="5">OSCAR protein</fullName>
    </submittedName>
</protein>
<feature type="non-terminal residue" evidence="5">
    <location>
        <position position="186"/>
    </location>
</feature>
<dbReference type="InterPro" id="IPR003599">
    <property type="entry name" value="Ig_sub"/>
</dbReference>
<evidence type="ECO:0000313" key="6">
    <source>
        <dbReference type="Proteomes" id="UP000562322"/>
    </source>
</evidence>